<proteinExistence type="predicted"/>
<evidence type="ECO:0000313" key="2">
    <source>
        <dbReference type="Proteomes" id="UP000704068"/>
    </source>
</evidence>
<name>A0A929RWK7_9BACT</name>
<organism evidence="1 2">
    <name type="scientific">Alloprevotella tannerae</name>
    <dbReference type="NCBI Taxonomy" id="76122"/>
    <lineage>
        <taxon>Bacteria</taxon>
        <taxon>Pseudomonadati</taxon>
        <taxon>Bacteroidota</taxon>
        <taxon>Bacteroidia</taxon>
        <taxon>Bacteroidales</taxon>
        <taxon>Prevotellaceae</taxon>
        <taxon>Alloprevotella</taxon>
    </lineage>
</organism>
<gene>
    <name evidence="1" type="ORF">HXK21_06295</name>
</gene>
<dbReference type="Proteomes" id="UP000704068">
    <property type="component" value="Unassembled WGS sequence"/>
</dbReference>
<accession>A0A929RWK7</accession>
<protein>
    <submittedName>
        <fullName evidence="1">Uncharacterized protein</fullName>
    </submittedName>
</protein>
<dbReference type="AlphaFoldDB" id="A0A929RWK7"/>
<comment type="caution">
    <text evidence="1">The sequence shown here is derived from an EMBL/GenBank/DDBJ whole genome shotgun (WGS) entry which is preliminary data.</text>
</comment>
<dbReference type="RefSeq" id="WP_303764186.1">
    <property type="nucleotide sequence ID" value="NZ_CAUSLU010000001.1"/>
</dbReference>
<dbReference type="EMBL" id="JABZGR010000018">
    <property type="protein sequence ID" value="MBF0970637.1"/>
    <property type="molecule type" value="Genomic_DNA"/>
</dbReference>
<reference evidence="1" key="1">
    <citation type="submission" date="2020-04" db="EMBL/GenBank/DDBJ databases">
        <title>Deep metagenomics examines the oral microbiome during advanced dental caries in children, revealing novel taxa and co-occurrences with host molecules.</title>
        <authorList>
            <person name="Baker J.L."/>
            <person name="Morton J.T."/>
            <person name="Dinis M."/>
            <person name="Alvarez R."/>
            <person name="Tran N.C."/>
            <person name="Knight R."/>
            <person name="Edlund A."/>
        </authorList>
    </citation>
    <scope>NUCLEOTIDE SEQUENCE</scope>
    <source>
        <strain evidence="1">JCVI_34_bin.1</strain>
    </source>
</reference>
<sequence>METYENQGFQSLYAAISCGQRDADGGCKDSANGWAYEKWSIPRRHKMR</sequence>
<evidence type="ECO:0000313" key="1">
    <source>
        <dbReference type="EMBL" id="MBF0970637.1"/>
    </source>
</evidence>